<gene>
    <name evidence="2" type="ORF">MX635_13400</name>
</gene>
<accession>A0AAW8RFY6</accession>
<name>A0AAW8RFY6_CARDV</name>
<reference evidence="2" key="1">
    <citation type="submission" date="2022-04" db="EMBL/GenBank/DDBJ databases">
        <title>Draft genome sequences of lactic acid bacteria (LAB) strains involved in meat spoilage.</title>
        <authorList>
            <person name="Palevich N."/>
        </authorList>
    </citation>
    <scope>NUCLEOTIDE SEQUENCE</scope>
    <source>
        <strain evidence="2">9-14</strain>
    </source>
</reference>
<feature type="region of interest" description="Disordered" evidence="1">
    <location>
        <begin position="45"/>
        <end position="73"/>
    </location>
</feature>
<dbReference type="Proteomes" id="UP001249945">
    <property type="component" value="Unassembled WGS sequence"/>
</dbReference>
<organism evidence="2 3">
    <name type="scientific">Carnobacterium divergens</name>
    <name type="common">Lactobacillus divergens</name>
    <dbReference type="NCBI Taxonomy" id="2748"/>
    <lineage>
        <taxon>Bacteria</taxon>
        <taxon>Bacillati</taxon>
        <taxon>Bacillota</taxon>
        <taxon>Bacilli</taxon>
        <taxon>Lactobacillales</taxon>
        <taxon>Carnobacteriaceae</taxon>
        <taxon>Carnobacterium</taxon>
    </lineage>
</organism>
<dbReference type="GeneID" id="89587970"/>
<feature type="compositionally biased region" description="Low complexity" evidence="1">
    <location>
        <begin position="58"/>
        <end position="68"/>
    </location>
</feature>
<comment type="caution">
    <text evidence="2">The sequence shown here is derived from an EMBL/GenBank/DDBJ whole genome shotgun (WGS) entry which is preliminary data.</text>
</comment>
<evidence type="ECO:0000313" key="2">
    <source>
        <dbReference type="EMBL" id="MDT1975399.1"/>
    </source>
</evidence>
<protein>
    <recommendedName>
        <fullName evidence="4">Gram-positive cocci surface proteins LPxTG domain-containing protein</fullName>
    </recommendedName>
</protein>
<evidence type="ECO:0000256" key="1">
    <source>
        <dbReference type="SAM" id="MobiDB-lite"/>
    </source>
</evidence>
<dbReference type="EMBL" id="JALRMR010000022">
    <property type="protein sequence ID" value="MDT1975399.1"/>
    <property type="molecule type" value="Genomic_DNA"/>
</dbReference>
<dbReference type="AlphaFoldDB" id="A0AAW8RFY6"/>
<evidence type="ECO:0008006" key="4">
    <source>
        <dbReference type="Google" id="ProtNLM"/>
    </source>
</evidence>
<proteinExistence type="predicted"/>
<dbReference type="RefSeq" id="WP_034571872.1">
    <property type="nucleotide sequence ID" value="NZ_JALRMR010000022.1"/>
</dbReference>
<evidence type="ECO:0000313" key="3">
    <source>
        <dbReference type="Proteomes" id="UP001249945"/>
    </source>
</evidence>
<sequence length="107" mass="11880">MNRVLFCMIIIGGIICSPKELYAAVSVNETESQASIRFIKGEFSEEGTNKDNNENVESENSNVTNKETTFPQTGEKPIVHSELIGVSIIGCILFLTKIKKIRKEDLS</sequence>